<sequence length="177" mass="20662">MSSRISLRIGDTNNNKNEDPKLMTMKSHSDAIGLPFCGKCYDFKPSMEMFNTLQCEHKFCKDCIREHVASNLRNNNIINVSCLDSNCKVKYGPENFFSILPFEVFQRWKKVVEDCKTPIWDNKPLLKKQGNHADHEQVKSSPIVLIESDDDDLEDFKIKMKSKKNKKKRNKRGRILY</sequence>
<dbReference type="InterPro" id="IPR031127">
    <property type="entry name" value="E3_UB_ligase_RBR"/>
</dbReference>
<keyword evidence="1" id="KW-0479">Metal-binding</keyword>
<evidence type="ECO:0008006" key="7">
    <source>
        <dbReference type="Google" id="ProtNLM"/>
    </source>
</evidence>
<dbReference type="EMBL" id="JASCZI010212144">
    <property type="protein sequence ID" value="MED6198524.1"/>
    <property type="molecule type" value="Genomic_DNA"/>
</dbReference>
<dbReference type="InterPro" id="IPR013083">
    <property type="entry name" value="Znf_RING/FYVE/PHD"/>
</dbReference>
<feature type="region of interest" description="Disordered" evidence="4">
    <location>
        <begin position="1"/>
        <end position="20"/>
    </location>
</feature>
<keyword evidence="6" id="KW-1185">Reference proteome</keyword>
<dbReference type="PANTHER" id="PTHR11685">
    <property type="entry name" value="RBR FAMILY RING FINGER AND IBR DOMAIN-CONTAINING"/>
    <property type="match status" value="1"/>
</dbReference>
<organism evidence="5 6">
    <name type="scientific">Stylosanthes scabra</name>
    <dbReference type="NCBI Taxonomy" id="79078"/>
    <lineage>
        <taxon>Eukaryota</taxon>
        <taxon>Viridiplantae</taxon>
        <taxon>Streptophyta</taxon>
        <taxon>Embryophyta</taxon>
        <taxon>Tracheophyta</taxon>
        <taxon>Spermatophyta</taxon>
        <taxon>Magnoliopsida</taxon>
        <taxon>eudicotyledons</taxon>
        <taxon>Gunneridae</taxon>
        <taxon>Pentapetalae</taxon>
        <taxon>rosids</taxon>
        <taxon>fabids</taxon>
        <taxon>Fabales</taxon>
        <taxon>Fabaceae</taxon>
        <taxon>Papilionoideae</taxon>
        <taxon>50 kb inversion clade</taxon>
        <taxon>dalbergioids sensu lato</taxon>
        <taxon>Dalbergieae</taxon>
        <taxon>Pterocarpus clade</taxon>
        <taxon>Stylosanthes</taxon>
    </lineage>
</organism>
<evidence type="ECO:0000313" key="5">
    <source>
        <dbReference type="EMBL" id="MED6198524.1"/>
    </source>
</evidence>
<comment type="caution">
    <text evidence="5">The sequence shown here is derived from an EMBL/GenBank/DDBJ whole genome shotgun (WGS) entry which is preliminary data.</text>
</comment>
<feature type="compositionally biased region" description="Polar residues" evidence="4">
    <location>
        <begin position="1"/>
        <end position="15"/>
    </location>
</feature>
<evidence type="ECO:0000313" key="6">
    <source>
        <dbReference type="Proteomes" id="UP001341840"/>
    </source>
</evidence>
<evidence type="ECO:0000256" key="4">
    <source>
        <dbReference type="SAM" id="MobiDB-lite"/>
    </source>
</evidence>
<proteinExistence type="predicted"/>
<evidence type="ECO:0000256" key="2">
    <source>
        <dbReference type="ARBA" id="ARBA00022771"/>
    </source>
</evidence>
<dbReference type="PROSITE" id="PS00518">
    <property type="entry name" value="ZF_RING_1"/>
    <property type="match status" value="1"/>
</dbReference>
<keyword evidence="2" id="KW-0863">Zinc-finger</keyword>
<accession>A0ABU6XM97</accession>
<evidence type="ECO:0000256" key="1">
    <source>
        <dbReference type="ARBA" id="ARBA00022723"/>
    </source>
</evidence>
<name>A0ABU6XM97_9FABA</name>
<gene>
    <name evidence="5" type="ORF">PIB30_067145</name>
</gene>
<dbReference type="InterPro" id="IPR017907">
    <property type="entry name" value="Znf_RING_CS"/>
</dbReference>
<reference evidence="5 6" key="1">
    <citation type="journal article" date="2023" name="Plants (Basel)">
        <title>Bridging the Gap: Combining Genomics and Transcriptomics Approaches to Understand Stylosanthes scabra, an Orphan Legume from the Brazilian Caatinga.</title>
        <authorList>
            <person name="Ferreira-Neto J.R.C."/>
            <person name="da Silva M.D."/>
            <person name="Binneck E."/>
            <person name="de Melo N.F."/>
            <person name="da Silva R.H."/>
            <person name="de Melo A.L.T.M."/>
            <person name="Pandolfi V."/>
            <person name="Bustamante F.O."/>
            <person name="Brasileiro-Vidal A.C."/>
            <person name="Benko-Iseppon A.M."/>
        </authorList>
    </citation>
    <scope>NUCLEOTIDE SEQUENCE [LARGE SCALE GENOMIC DNA]</scope>
    <source>
        <tissue evidence="5">Leaves</tissue>
    </source>
</reference>
<dbReference type="Proteomes" id="UP001341840">
    <property type="component" value="Unassembled WGS sequence"/>
</dbReference>
<evidence type="ECO:0000256" key="3">
    <source>
        <dbReference type="ARBA" id="ARBA00022833"/>
    </source>
</evidence>
<dbReference type="SUPFAM" id="SSF57850">
    <property type="entry name" value="RING/U-box"/>
    <property type="match status" value="1"/>
</dbReference>
<dbReference type="Gene3D" id="3.30.40.10">
    <property type="entry name" value="Zinc/RING finger domain, C3HC4 (zinc finger)"/>
    <property type="match status" value="1"/>
</dbReference>
<protein>
    <recommendedName>
        <fullName evidence="7">RING-type domain-containing protein</fullName>
    </recommendedName>
</protein>
<keyword evidence="3" id="KW-0862">Zinc</keyword>